<dbReference type="InterPro" id="IPR043132">
    <property type="entry name" value="BCAT-like_C"/>
</dbReference>
<comment type="pathway">
    <text evidence="4 17">Amino-acid biosynthesis; L-leucine biosynthesis; L-leucine from 3-methyl-2-oxobutanoate: step 4/4.</text>
</comment>
<evidence type="ECO:0000256" key="5">
    <source>
        <dbReference type="ARBA" id="ARBA00009320"/>
    </source>
</evidence>
<dbReference type="PIRSF" id="PIRSF006468">
    <property type="entry name" value="BCAT1"/>
    <property type="match status" value="1"/>
</dbReference>
<keyword evidence="10 16" id="KW-0100">Branched-chain amino acid biosynthesis</keyword>
<keyword evidence="8 16" id="KW-0808">Transferase</keyword>
<dbReference type="InterPro" id="IPR005786">
    <property type="entry name" value="B_amino_transII"/>
</dbReference>
<dbReference type="RefSeq" id="WP_209975719.1">
    <property type="nucleotide sequence ID" value="NZ_JAGGLB010000021.1"/>
</dbReference>
<dbReference type="Pfam" id="PF01063">
    <property type="entry name" value="Aminotran_4"/>
    <property type="match status" value="1"/>
</dbReference>
<comment type="catalytic activity">
    <reaction evidence="12 16">
        <text>L-isoleucine + 2-oxoglutarate = (S)-3-methyl-2-oxopentanoate + L-glutamate</text>
        <dbReference type="Rhea" id="RHEA:24801"/>
        <dbReference type="ChEBI" id="CHEBI:16810"/>
        <dbReference type="ChEBI" id="CHEBI:29985"/>
        <dbReference type="ChEBI" id="CHEBI:35146"/>
        <dbReference type="ChEBI" id="CHEBI:58045"/>
        <dbReference type="EC" id="2.6.1.42"/>
    </reaction>
</comment>
<evidence type="ECO:0000256" key="14">
    <source>
        <dbReference type="RuleBase" id="RU004106"/>
    </source>
</evidence>
<evidence type="ECO:0000256" key="13">
    <source>
        <dbReference type="ARBA" id="ARBA00049229"/>
    </source>
</evidence>
<dbReference type="EMBL" id="JAGGLB010000021">
    <property type="protein sequence ID" value="MBP1993856.1"/>
    <property type="molecule type" value="Genomic_DNA"/>
</dbReference>
<dbReference type="PANTHER" id="PTHR11825:SF44">
    <property type="entry name" value="BRANCHED-CHAIN-AMINO-ACID AMINOTRANSFERASE"/>
    <property type="match status" value="1"/>
</dbReference>
<dbReference type="InterPro" id="IPR036038">
    <property type="entry name" value="Aminotransferase-like"/>
</dbReference>
<comment type="pathway">
    <text evidence="3 17">Amino-acid biosynthesis; L-valine biosynthesis; L-valine from pyruvate: step 4/4.</text>
</comment>
<comment type="caution">
    <text evidence="18">The sequence shown here is derived from an EMBL/GenBank/DDBJ whole genome shotgun (WGS) entry which is preliminary data.</text>
</comment>
<dbReference type="InterPro" id="IPR001544">
    <property type="entry name" value="Aminotrans_IV"/>
</dbReference>
<dbReference type="Gene3D" id="3.20.10.10">
    <property type="entry name" value="D-amino Acid Aminotransferase, subunit A, domain 2"/>
    <property type="match status" value="1"/>
</dbReference>
<dbReference type="GO" id="GO:0004084">
    <property type="term" value="F:branched-chain-amino-acid transaminase activity"/>
    <property type="evidence" value="ECO:0007669"/>
    <property type="project" value="UniProtKB-EC"/>
</dbReference>
<dbReference type="Gene3D" id="3.30.470.10">
    <property type="match status" value="1"/>
</dbReference>
<comment type="catalytic activity">
    <reaction evidence="11 16">
        <text>L-valine + 2-oxoglutarate = 3-methyl-2-oxobutanoate + L-glutamate</text>
        <dbReference type="Rhea" id="RHEA:24813"/>
        <dbReference type="ChEBI" id="CHEBI:11851"/>
        <dbReference type="ChEBI" id="CHEBI:16810"/>
        <dbReference type="ChEBI" id="CHEBI:29985"/>
        <dbReference type="ChEBI" id="CHEBI:57762"/>
        <dbReference type="EC" id="2.6.1.42"/>
    </reaction>
</comment>
<dbReference type="SUPFAM" id="SSF56752">
    <property type="entry name" value="D-aminoacid aminotransferase-like PLP-dependent enzymes"/>
    <property type="match status" value="1"/>
</dbReference>
<keyword evidence="7 16" id="KW-0028">Amino-acid biosynthesis</keyword>
<dbReference type="EC" id="2.6.1.42" evidence="16"/>
<comment type="pathway">
    <text evidence="2 17">Amino-acid biosynthesis; L-isoleucine biosynthesis; L-isoleucine from 2-oxobutanoate: step 4/4.</text>
</comment>
<comment type="cofactor">
    <cofactor evidence="1 15">
        <name>pyridoxal 5'-phosphate</name>
        <dbReference type="ChEBI" id="CHEBI:597326"/>
    </cofactor>
</comment>
<proteinExistence type="inferred from homology"/>
<evidence type="ECO:0000256" key="11">
    <source>
        <dbReference type="ARBA" id="ARBA00048212"/>
    </source>
</evidence>
<sequence length="365" mass="40371">MVNPLEIKVERNKHKKTKPPQDQLGFGVHFTDHMFVMDYAQEKGWYHPRIVPYQPIVLDPAAKVFHYGQTIFEGLKAYRTGDGRTLLFRPQKNIERMNRSNERLSVPQLDEALFLSALQQLIAADQDWIPSGAGTSLYIRPFVIATQPALGVSPSEHYQFIIIMSPVGAYYPEGINPVKIFVEAEYVRAVIGGVGEAKTAGNYAAGLKAQEAAKELGYSQVLWLDGVHRTYIEEVGSMNVFFKINGTVLTPALNGSILDGITRSSMIQLLKHLDIPIEERMISIEELYEAGRNGTLEEAFGTGTAAVISPIGELSWKGEKLVIQDGQTGELSKKLYDTLTGIQKGSLADPFGWMVEVSETPSGVL</sequence>
<evidence type="ECO:0000256" key="7">
    <source>
        <dbReference type="ARBA" id="ARBA00022605"/>
    </source>
</evidence>
<evidence type="ECO:0000256" key="10">
    <source>
        <dbReference type="ARBA" id="ARBA00023304"/>
    </source>
</evidence>
<gene>
    <name evidence="18" type="ORF">J2Z66_005482</name>
</gene>
<evidence type="ECO:0000256" key="16">
    <source>
        <dbReference type="RuleBase" id="RU004517"/>
    </source>
</evidence>
<evidence type="ECO:0000256" key="9">
    <source>
        <dbReference type="ARBA" id="ARBA00022898"/>
    </source>
</evidence>
<dbReference type="InterPro" id="IPR033939">
    <property type="entry name" value="BCAT_family"/>
</dbReference>
<dbReference type="PROSITE" id="PS00770">
    <property type="entry name" value="AA_TRANSFER_CLASS_4"/>
    <property type="match status" value="1"/>
</dbReference>
<comment type="catalytic activity">
    <reaction evidence="13 16">
        <text>L-leucine + 2-oxoglutarate = 4-methyl-2-oxopentanoate + L-glutamate</text>
        <dbReference type="Rhea" id="RHEA:18321"/>
        <dbReference type="ChEBI" id="CHEBI:16810"/>
        <dbReference type="ChEBI" id="CHEBI:17865"/>
        <dbReference type="ChEBI" id="CHEBI:29985"/>
        <dbReference type="ChEBI" id="CHEBI:57427"/>
        <dbReference type="EC" id="2.6.1.42"/>
    </reaction>
</comment>
<protein>
    <recommendedName>
        <fullName evidence="16">Branched-chain-amino-acid aminotransferase</fullName>
        <ecNumber evidence="16">2.6.1.42</ecNumber>
    </recommendedName>
</protein>
<evidence type="ECO:0000256" key="8">
    <source>
        <dbReference type="ARBA" id="ARBA00022679"/>
    </source>
</evidence>
<dbReference type="NCBIfam" id="NF009897">
    <property type="entry name" value="PRK13357.1"/>
    <property type="match status" value="1"/>
</dbReference>
<evidence type="ECO:0000313" key="19">
    <source>
        <dbReference type="Proteomes" id="UP001519287"/>
    </source>
</evidence>
<dbReference type="NCBIfam" id="TIGR01123">
    <property type="entry name" value="ilvE_II"/>
    <property type="match status" value="1"/>
</dbReference>
<evidence type="ECO:0000256" key="4">
    <source>
        <dbReference type="ARBA" id="ARBA00005072"/>
    </source>
</evidence>
<reference evidence="18 19" key="1">
    <citation type="submission" date="2021-03" db="EMBL/GenBank/DDBJ databases">
        <title>Genomic Encyclopedia of Type Strains, Phase IV (KMG-IV): sequencing the most valuable type-strain genomes for metagenomic binning, comparative biology and taxonomic classification.</title>
        <authorList>
            <person name="Goeker M."/>
        </authorList>
    </citation>
    <scope>NUCLEOTIDE SEQUENCE [LARGE SCALE GENOMIC DNA]</scope>
    <source>
        <strain evidence="18 19">DSM 26048</strain>
    </source>
</reference>
<comment type="similarity">
    <text evidence="5 14">Belongs to the class-IV pyridoxal-phosphate-dependent aminotransferase family.</text>
</comment>
<keyword evidence="19" id="KW-1185">Reference proteome</keyword>
<evidence type="ECO:0000256" key="17">
    <source>
        <dbReference type="RuleBase" id="RU004519"/>
    </source>
</evidence>
<dbReference type="CDD" id="cd01557">
    <property type="entry name" value="BCAT_beta_family"/>
    <property type="match status" value="1"/>
</dbReference>
<evidence type="ECO:0000256" key="12">
    <source>
        <dbReference type="ARBA" id="ARBA00048798"/>
    </source>
</evidence>
<dbReference type="PANTHER" id="PTHR11825">
    <property type="entry name" value="SUBGROUP IIII AMINOTRANSFERASE"/>
    <property type="match status" value="1"/>
</dbReference>
<evidence type="ECO:0000256" key="2">
    <source>
        <dbReference type="ARBA" id="ARBA00004824"/>
    </source>
</evidence>
<keyword evidence="9 15" id="KW-0663">Pyridoxal phosphate</keyword>
<evidence type="ECO:0000256" key="15">
    <source>
        <dbReference type="RuleBase" id="RU004516"/>
    </source>
</evidence>
<evidence type="ECO:0000256" key="6">
    <source>
        <dbReference type="ARBA" id="ARBA00022576"/>
    </source>
</evidence>
<evidence type="ECO:0000256" key="3">
    <source>
        <dbReference type="ARBA" id="ARBA00004931"/>
    </source>
</evidence>
<evidence type="ECO:0000313" key="18">
    <source>
        <dbReference type="EMBL" id="MBP1993856.1"/>
    </source>
</evidence>
<dbReference type="Proteomes" id="UP001519287">
    <property type="component" value="Unassembled WGS sequence"/>
</dbReference>
<dbReference type="InterPro" id="IPR018300">
    <property type="entry name" value="Aminotrans_IV_CS"/>
</dbReference>
<evidence type="ECO:0000256" key="1">
    <source>
        <dbReference type="ARBA" id="ARBA00001933"/>
    </source>
</evidence>
<dbReference type="InterPro" id="IPR043131">
    <property type="entry name" value="BCAT-like_N"/>
</dbReference>
<organism evidence="18 19">
    <name type="scientific">Paenibacillus eucommiae</name>
    <dbReference type="NCBI Taxonomy" id="1355755"/>
    <lineage>
        <taxon>Bacteria</taxon>
        <taxon>Bacillati</taxon>
        <taxon>Bacillota</taxon>
        <taxon>Bacilli</taxon>
        <taxon>Bacillales</taxon>
        <taxon>Paenibacillaceae</taxon>
        <taxon>Paenibacillus</taxon>
    </lineage>
</organism>
<keyword evidence="6 16" id="KW-0032">Aminotransferase</keyword>
<name>A0ABS4J3R1_9BACL</name>
<accession>A0ABS4J3R1</accession>